<protein>
    <submittedName>
        <fullName evidence="2">Uncharacterized protein</fullName>
    </submittedName>
</protein>
<name>A0A7W9Q9B9_9ACTN</name>
<sequence>MGERVTPNAPVIHQDPKVRGTSGTVDAGGGIHAANISQALTRARQKQCRTSKNHEVIGASEVTEARASRP</sequence>
<gene>
    <name evidence="2" type="ORF">FHS42_003074</name>
</gene>
<dbReference type="EMBL" id="JACHJL010000006">
    <property type="protein sequence ID" value="MBB5936005.1"/>
    <property type="molecule type" value="Genomic_DNA"/>
</dbReference>
<evidence type="ECO:0000256" key="1">
    <source>
        <dbReference type="SAM" id="MobiDB-lite"/>
    </source>
</evidence>
<evidence type="ECO:0000313" key="2">
    <source>
        <dbReference type="EMBL" id="MBB5936005.1"/>
    </source>
</evidence>
<reference evidence="2 3" key="1">
    <citation type="submission" date="2020-08" db="EMBL/GenBank/DDBJ databases">
        <title>Genomic Encyclopedia of Type Strains, Phase III (KMG-III): the genomes of soil and plant-associated and newly described type strains.</title>
        <authorList>
            <person name="Whitman W."/>
        </authorList>
    </citation>
    <scope>NUCLEOTIDE SEQUENCE [LARGE SCALE GENOMIC DNA]</scope>
    <source>
        <strain evidence="2 3">CECT 8305</strain>
    </source>
</reference>
<keyword evidence="3" id="KW-1185">Reference proteome</keyword>
<dbReference type="RefSeq" id="WP_246494730.1">
    <property type="nucleotide sequence ID" value="NZ_JACHJL010000006.1"/>
</dbReference>
<dbReference type="AlphaFoldDB" id="A0A7W9Q9B9"/>
<feature type="region of interest" description="Disordered" evidence="1">
    <location>
        <begin position="1"/>
        <end position="29"/>
    </location>
</feature>
<dbReference type="Proteomes" id="UP000588098">
    <property type="component" value="Unassembled WGS sequence"/>
</dbReference>
<comment type="caution">
    <text evidence="2">The sequence shown here is derived from an EMBL/GenBank/DDBJ whole genome shotgun (WGS) entry which is preliminary data.</text>
</comment>
<evidence type="ECO:0000313" key="3">
    <source>
        <dbReference type="Proteomes" id="UP000588098"/>
    </source>
</evidence>
<proteinExistence type="predicted"/>
<organism evidence="2 3">
    <name type="scientific">Streptomyces zagrosensis</name>
    <dbReference type="NCBI Taxonomy" id="1042984"/>
    <lineage>
        <taxon>Bacteria</taxon>
        <taxon>Bacillati</taxon>
        <taxon>Actinomycetota</taxon>
        <taxon>Actinomycetes</taxon>
        <taxon>Kitasatosporales</taxon>
        <taxon>Streptomycetaceae</taxon>
        <taxon>Streptomyces</taxon>
    </lineage>
</organism>
<accession>A0A7W9Q9B9</accession>